<sequence length="337" mass="38755">MLRHAIKRLLGWGAHQVKVTPRNVILITGCDSGLGFSLALYCHSLNMTVISACHNVNSAGAKMLQHLNDPKRMITIELDLLQPESIERIQTYLEEMLSGERNDYQFTALVNNAGAMCFGEYEWQTWQQIEMQINVNLLGTMRLTKVLMPLVRQHQARIINVTSHCGLQALPALSPYAASKAGLRCWTDSLRMEMSQYGVEVINFIPGSFVTSSNISARQQEHAKAMYEAFNQEQREFYAHYFKRFNDYLTVISGFKPPNAVNDLDLLNKFKDSLTSSQPKAMYIHEPWRYKFYRFLFRVCPTPLVDWLCVKFCAMPTYRQVQQELQSSAEKNCLQNN</sequence>
<evidence type="ECO:0000256" key="1">
    <source>
        <dbReference type="ARBA" id="ARBA00023002"/>
    </source>
</evidence>
<reference evidence="3" key="1">
    <citation type="submission" date="2020-05" db="UniProtKB">
        <authorList>
            <consortium name="EnsemblMetazoa"/>
        </authorList>
    </citation>
    <scope>IDENTIFICATION</scope>
    <source>
        <strain evidence="3">USDA</strain>
    </source>
</reference>
<dbReference type="InterPro" id="IPR002347">
    <property type="entry name" value="SDR_fam"/>
</dbReference>
<dbReference type="OrthoDB" id="294295at2759"/>
<evidence type="ECO:0000256" key="2">
    <source>
        <dbReference type="RuleBase" id="RU000363"/>
    </source>
</evidence>
<organism evidence="3 4">
    <name type="scientific">Stomoxys calcitrans</name>
    <name type="common">Stable fly</name>
    <name type="synonym">Conops calcitrans</name>
    <dbReference type="NCBI Taxonomy" id="35570"/>
    <lineage>
        <taxon>Eukaryota</taxon>
        <taxon>Metazoa</taxon>
        <taxon>Ecdysozoa</taxon>
        <taxon>Arthropoda</taxon>
        <taxon>Hexapoda</taxon>
        <taxon>Insecta</taxon>
        <taxon>Pterygota</taxon>
        <taxon>Neoptera</taxon>
        <taxon>Endopterygota</taxon>
        <taxon>Diptera</taxon>
        <taxon>Brachycera</taxon>
        <taxon>Muscomorpha</taxon>
        <taxon>Muscoidea</taxon>
        <taxon>Muscidae</taxon>
        <taxon>Stomoxys</taxon>
    </lineage>
</organism>
<dbReference type="InterPro" id="IPR020904">
    <property type="entry name" value="Sc_DH/Rdtase_CS"/>
</dbReference>
<name>A0A1I8PCK7_STOCA</name>
<dbReference type="InterPro" id="IPR036291">
    <property type="entry name" value="NAD(P)-bd_dom_sf"/>
</dbReference>
<dbReference type="PRINTS" id="PR00080">
    <property type="entry name" value="SDRFAMILY"/>
</dbReference>
<dbReference type="AlphaFoldDB" id="A0A1I8PCK7"/>
<evidence type="ECO:0000313" key="4">
    <source>
        <dbReference type="Proteomes" id="UP000095300"/>
    </source>
</evidence>
<dbReference type="STRING" id="35570.A0A1I8PCK7"/>
<dbReference type="SUPFAM" id="SSF51735">
    <property type="entry name" value="NAD(P)-binding Rossmann-fold domains"/>
    <property type="match status" value="1"/>
</dbReference>
<dbReference type="Proteomes" id="UP000095300">
    <property type="component" value="Unassembled WGS sequence"/>
</dbReference>
<dbReference type="PROSITE" id="PS00061">
    <property type="entry name" value="ADH_SHORT"/>
    <property type="match status" value="1"/>
</dbReference>
<dbReference type="Pfam" id="PF00106">
    <property type="entry name" value="adh_short"/>
    <property type="match status" value="1"/>
</dbReference>
<accession>A0A1I8PCK7</accession>
<dbReference type="Gene3D" id="3.40.50.720">
    <property type="entry name" value="NAD(P)-binding Rossmann-like Domain"/>
    <property type="match status" value="1"/>
</dbReference>
<dbReference type="KEGG" id="scac:106096212"/>
<comment type="similarity">
    <text evidence="2">Belongs to the short-chain dehydrogenases/reductases (SDR) family.</text>
</comment>
<dbReference type="GO" id="GO:0008202">
    <property type="term" value="P:steroid metabolic process"/>
    <property type="evidence" value="ECO:0007669"/>
    <property type="project" value="TreeGrafter"/>
</dbReference>
<dbReference type="EnsemblMetazoa" id="SCAU006859-RA">
    <property type="protein sequence ID" value="SCAU006859-PA"/>
    <property type="gene ID" value="SCAU006859"/>
</dbReference>
<proteinExistence type="inferred from homology"/>
<dbReference type="PRINTS" id="PR00081">
    <property type="entry name" value="GDHRDH"/>
</dbReference>
<evidence type="ECO:0008006" key="5">
    <source>
        <dbReference type="Google" id="ProtNLM"/>
    </source>
</evidence>
<keyword evidence="4" id="KW-1185">Reference proteome</keyword>
<evidence type="ECO:0000313" key="3">
    <source>
        <dbReference type="EnsemblMetazoa" id="SCAU006859-PA"/>
    </source>
</evidence>
<dbReference type="VEuPathDB" id="VectorBase:SCAU006859"/>
<keyword evidence="1" id="KW-0560">Oxidoreductase</keyword>
<gene>
    <name evidence="3" type="primary">106096212</name>
</gene>
<dbReference type="PANTHER" id="PTHR43313:SF36">
    <property type="entry name" value="D-BETA-HYDROXYBUTYRATE DEHYDROGENASE, MITOCHONDRIAL"/>
    <property type="match status" value="1"/>
</dbReference>
<dbReference type="PANTHER" id="PTHR43313">
    <property type="entry name" value="SHORT-CHAIN DEHYDROGENASE/REDUCTASE FAMILY 9C"/>
    <property type="match status" value="1"/>
</dbReference>
<protein>
    <recommendedName>
        <fullName evidence="5">D-beta-hydroxybutyrate dehydrogenase, mitochondrial</fullName>
    </recommendedName>
</protein>
<dbReference type="GO" id="GO:0016491">
    <property type="term" value="F:oxidoreductase activity"/>
    <property type="evidence" value="ECO:0007669"/>
    <property type="project" value="UniProtKB-KW"/>
</dbReference>